<dbReference type="InterPro" id="IPR023214">
    <property type="entry name" value="HAD_sf"/>
</dbReference>
<dbReference type="EMBL" id="JRPR02000003">
    <property type="protein sequence ID" value="TLD96495.1"/>
    <property type="molecule type" value="Genomic_DNA"/>
</dbReference>
<dbReference type="Gene3D" id="3.40.50.1000">
    <property type="entry name" value="HAD superfamily/HAD-like"/>
    <property type="match status" value="1"/>
</dbReference>
<proteinExistence type="predicted"/>
<dbReference type="InterPro" id="IPR010037">
    <property type="entry name" value="FkbH_domain"/>
</dbReference>
<accession>A0A4U8T9Q7</accession>
<dbReference type="SUPFAM" id="SSF56784">
    <property type="entry name" value="HAD-like"/>
    <property type="match status" value="1"/>
</dbReference>
<feature type="region of interest" description="Disordered" evidence="1">
    <location>
        <begin position="183"/>
        <end position="212"/>
    </location>
</feature>
<organism evidence="2 3">
    <name type="scientific">Helicobacter jaachi</name>
    <dbReference type="NCBI Taxonomy" id="1677920"/>
    <lineage>
        <taxon>Bacteria</taxon>
        <taxon>Pseudomonadati</taxon>
        <taxon>Campylobacterota</taxon>
        <taxon>Epsilonproteobacteria</taxon>
        <taxon>Campylobacterales</taxon>
        <taxon>Helicobacteraceae</taxon>
        <taxon>Helicobacter</taxon>
    </lineage>
</organism>
<dbReference type="RefSeq" id="WP_052058112.1">
    <property type="nucleotide sequence ID" value="NZ_JRPR02000003.1"/>
</dbReference>
<evidence type="ECO:0000256" key="1">
    <source>
        <dbReference type="SAM" id="MobiDB-lite"/>
    </source>
</evidence>
<dbReference type="NCBIfam" id="TIGR01686">
    <property type="entry name" value="FkbH"/>
    <property type="match status" value="1"/>
</dbReference>
<dbReference type="AlphaFoldDB" id="A0A4U8T9Q7"/>
<dbReference type="OrthoDB" id="323926at2"/>
<sequence>MTNTIFSTQLKRAQLLTFKPNSAQKAFRVHIYRNAAFEPIERVLGAFLAASNLRAQCSYSDYDDSLSFANTNAADAQSGISGTNALSADIMLLFIDCARYSIIESSLVAFLQERLSYLSAQAPQVPIIVLLLDESARITPLLESSMPKPKSPSAPIIYMDILAACKQRAKLASALDSINATESSKESSRTIESSSAKTQPHTNTLDTESSANAPFLDTKESITGTRLSNAATLALAQILGLRILPSLLLPNLKAIVCDLDNTLYSGVLGEDGAQNLLLTPAHIALQEQILSLKKQGYLLAIASKNQMQDVANLFRQRRDFPLKLSDFDNVQAHWQSKASSLESIAKAFNIGLDSMLFIDDNIAEIKSIQHTHAHTIHATSVQYTLWQLFLYPRLQRFFSSSEDMLRSSDIAANTAREQLRALSDEEYFRSLEIELTFSVNDFSQTQRIYELLNKTNQFIANYTRPSLSQVQQWLESKDYCVVCIGMKDKLSESGVIGIVVGSINCSLDSYSHKEQSCIEIVDITISCRALGRRLEALFLQQSFALIVKHLTQKATHKSSTQKIARAKKPQEIKEVLVHFQKGERNTPFLHTLENLNNGTLNAHSPIAIPLSLPPTQGISIIIKEQE</sequence>
<dbReference type="InterPro" id="IPR036412">
    <property type="entry name" value="HAD-like_sf"/>
</dbReference>
<dbReference type="InterPro" id="IPR010033">
    <property type="entry name" value="HAD_SF_ppase_IIIC"/>
</dbReference>
<protein>
    <submittedName>
        <fullName evidence="2">HAD-IIIC family phosphatase</fullName>
    </submittedName>
</protein>
<evidence type="ECO:0000313" key="3">
    <source>
        <dbReference type="Proteomes" id="UP000029733"/>
    </source>
</evidence>
<comment type="caution">
    <text evidence="2">The sequence shown here is derived from an EMBL/GenBank/DDBJ whole genome shotgun (WGS) entry which is preliminary data.</text>
</comment>
<name>A0A4U8T9Q7_9HELI</name>
<feature type="compositionally biased region" description="Polar residues" evidence="1">
    <location>
        <begin position="196"/>
        <end position="212"/>
    </location>
</feature>
<gene>
    <name evidence="2" type="ORF">LS71_005350</name>
</gene>
<evidence type="ECO:0000313" key="2">
    <source>
        <dbReference type="EMBL" id="TLD96495.1"/>
    </source>
</evidence>
<dbReference type="NCBIfam" id="TIGR01681">
    <property type="entry name" value="HAD-SF-IIIC"/>
    <property type="match status" value="1"/>
</dbReference>
<reference evidence="2 3" key="1">
    <citation type="journal article" date="2014" name="Genome Announc.">
        <title>Draft genome sequences of eight enterohepatic helicobacter species isolated from both laboratory and wild rodents.</title>
        <authorList>
            <person name="Sheh A."/>
            <person name="Shen Z."/>
            <person name="Fox J.G."/>
        </authorList>
    </citation>
    <scope>NUCLEOTIDE SEQUENCE [LARGE SCALE GENOMIC DNA]</scope>
    <source>
        <strain evidence="2 3">MIT 09-6949</strain>
    </source>
</reference>
<dbReference type="Proteomes" id="UP000029733">
    <property type="component" value="Unassembled WGS sequence"/>
</dbReference>
<keyword evidence="3" id="KW-1185">Reference proteome</keyword>